<dbReference type="OrthoDB" id="6104222at2759"/>
<organism evidence="2 3">
    <name type="scientific">Mytilus coruscus</name>
    <name type="common">Sea mussel</name>
    <dbReference type="NCBI Taxonomy" id="42192"/>
    <lineage>
        <taxon>Eukaryota</taxon>
        <taxon>Metazoa</taxon>
        <taxon>Spiralia</taxon>
        <taxon>Lophotrochozoa</taxon>
        <taxon>Mollusca</taxon>
        <taxon>Bivalvia</taxon>
        <taxon>Autobranchia</taxon>
        <taxon>Pteriomorphia</taxon>
        <taxon>Mytilida</taxon>
        <taxon>Mytiloidea</taxon>
        <taxon>Mytilidae</taxon>
        <taxon>Mytilinae</taxon>
        <taxon>Mytilus</taxon>
    </lineage>
</organism>
<protein>
    <submittedName>
        <fullName evidence="2">Uncharacterized protein</fullName>
    </submittedName>
</protein>
<sequence length="287" mass="32360">MFMDDGITYNINDNDAQTVNISNGKHFKSDIINHWKDIDIEQVKVVVYRDSLEQAFLHFNGSGTDKKNWFSQNGLLNSSYIDLKTASPNVKGYHFSIEGHKRRRFYVNKSFGGCQNDAGWLLVAEGGFCKMFYEPLNTLTILYSPTNTYKTMMDIKASTCQPLTHKADICSIPVQLAFSSYCYKLCNKSLQETNLQDKIQKLEKVLTVERKATSKYRRSITSAPDDRFSSQTMGLVGALCIALVVGFIVTLDCVTICQKCSKANKVTTVKEGCTNEVKRGNQQQEKA</sequence>
<evidence type="ECO:0000313" key="2">
    <source>
        <dbReference type="EMBL" id="CAC5365218.1"/>
    </source>
</evidence>
<dbReference type="AlphaFoldDB" id="A0A6J8ABV1"/>
<feature type="transmembrane region" description="Helical" evidence="1">
    <location>
        <begin position="233"/>
        <end position="257"/>
    </location>
</feature>
<gene>
    <name evidence="2" type="ORF">MCOR_5978</name>
</gene>
<evidence type="ECO:0000256" key="1">
    <source>
        <dbReference type="SAM" id="Phobius"/>
    </source>
</evidence>
<reference evidence="2 3" key="1">
    <citation type="submission" date="2020-06" db="EMBL/GenBank/DDBJ databases">
        <authorList>
            <person name="Li R."/>
            <person name="Bekaert M."/>
        </authorList>
    </citation>
    <scope>NUCLEOTIDE SEQUENCE [LARGE SCALE GENOMIC DNA]</scope>
    <source>
        <strain evidence="3">wild</strain>
    </source>
</reference>
<keyword evidence="1" id="KW-1133">Transmembrane helix</keyword>
<evidence type="ECO:0000313" key="3">
    <source>
        <dbReference type="Proteomes" id="UP000507470"/>
    </source>
</evidence>
<keyword evidence="1" id="KW-0812">Transmembrane</keyword>
<name>A0A6J8ABV1_MYTCO</name>
<dbReference type="EMBL" id="CACVKT020001100">
    <property type="protein sequence ID" value="CAC5365218.1"/>
    <property type="molecule type" value="Genomic_DNA"/>
</dbReference>
<keyword evidence="1" id="KW-0472">Membrane</keyword>
<keyword evidence="3" id="KW-1185">Reference proteome</keyword>
<dbReference type="Proteomes" id="UP000507470">
    <property type="component" value="Unassembled WGS sequence"/>
</dbReference>
<proteinExistence type="predicted"/>
<accession>A0A6J8ABV1</accession>